<dbReference type="STRING" id="690566.Sphch_1845"/>
<protein>
    <submittedName>
        <fullName evidence="1">Uncharacterized protein</fullName>
    </submittedName>
</protein>
<gene>
    <name evidence="1" type="ORF">Sphch_1845</name>
</gene>
<name>F6ETN4_SPHCR</name>
<reference evidence="1 2" key="1">
    <citation type="submission" date="2011-05" db="EMBL/GenBank/DDBJ databases">
        <title>Complete sequence of chromosome 1 of Sphingobium chlorophenolicum L-1.</title>
        <authorList>
            <consortium name="US DOE Joint Genome Institute"/>
            <person name="Lucas S."/>
            <person name="Han J."/>
            <person name="Lapidus A."/>
            <person name="Cheng J.-F."/>
            <person name="Goodwin L."/>
            <person name="Pitluck S."/>
            <person name="Peters L."/>
            <person name="Daligault H."/>
            <person name="Han C."/>
            <person name="Tapia R."/>
            <person name="Land M."/>
            <person name="Hauser L."/>
            <person name="Kyrpides N."/>
            <person name="Ivanova N."/>
            <person name="Pagani I."/>
            <person name="Turner P."/>
            <person name="Copley S."/>
            <person name="Woyke T."/>
        </authorList>
    </citation>
    <scope>NUCLEOTIDE SEQUENCE [LARGE SCALE GENOMIC DNA]</scope>
    <source>
        <strain evidence="1 2">L-1</strain>
    </source>
</reference>
<accession>F6ETN4</accession>
<dbReference type="AlphaFoldDB" id="F6ETN4"/>
<organism evidence="1 2">
    <name type="scientific">Sphingobium chlorophenolicum L-1</name>
    <dbReference type="NCBI Taxonomy" id="690566"/>
    <lineage>
        <taxon>Bacteria</taxon>
        <taxon>Pseudomonadati</taxon>
        <taxon>Pseudomonadota</taxon>
        <taxon>Alphaproteobacteria</taxon>
        <taxon>Sphingomonadales</taxon>
        <taxon>Sphingomonadaceae</taxon>
        <taxon>Sphingobium</taxon>
    </lineage>
</organism>
<dbReference type="KEGG" id="sch:Sphch_1845"/>
<dbReference type="Proteomes" id="UP000007150">
    <property type="component" value="Chromosome 1"/>
</dbReference>
<sequence>MPAAHGARAEACSIAEHQHRGADLLGGSLADRDSRFAPLEAVTF</sequence>
<keyword evidence="2" id="KW-1185">Reference proteome</keyword>
<evidence type="ECO:0000313" key="2">
    <source>
        <dbReference type="Proteomes" id="UP000007150"/>
    </source>
</evidence>
<evidence type="ECO:0000313" key="1">
    <source>
        <dbReference type="EMBL" id="AEG49529.1"/>
    </source>
</evidence>
<dbReference type="EMBL" id="CP002798">
    <property type="protein sequence ID" value="AEG49529.1"/>
    <property type="molecule type" value="Genomic_DNA"/>
</dbReference>
<proteinExistence type="predicted"/>
<dbReference type="HOGENOM" id="CLU_3222181_0_0_5"/>